<dbReference type="AlphaFoldDB" id="A0ABD2Q264"/>
<organism evidence="2 3">
    <name type="scientific">Cichlidogyrus casuarinus</name>
    <dbReference type="NCBI Taxonomy" id="1844966"/>
    <lineage>
        <taxon>Eukaryota</taxon>
        <taxon>Metazoa</taxon>
        <taxon>Spiralia</taxon>
        <taxon>Lophotrochozoa</taxon>
        <taxon>Platyhelminthes</taxon>
        <taxon>Monogenea</taxon>
        <taxon>Monopisthocotylea</taxon>
        <taxon>Dactylogyridea</taxon>
        <taxon>Ancyrocephalidae</taxon>
        <taxon>Cichlidogyrus</taxon>
    </lineage>
</organism>
<proteinExistence type="predicted"/>
<protein>
    <submittedName>
        <fullName evidence="2">Uncharacterized protein</fullName>
    </submittedName>
</protein>
<accession>A0ABD2Q264</accession>
<evidence type="ECO:0000256" key="1">
    <source>
        <dbReference type="SAM" id="MobiDB-lite"/>
    </source>
</evidence>
<evidence type="ECO:0000313" key="2">
    <source>
        <dbReference type="EMBL" id="KAL3313242.1"/>
    </source>
</evidence>
<comment type="caution">
    <text evidence="2">The sequence shown here is derived from an EMBL/GenBank/DDBJ whole genome shotgun (WGS) entry which is preliminary data.</text>
</comment>
<sequence>MVLMLLQLNREKANLVRWREYFHKMIKKTNSDAEIEGYRKELADVVTNLKLTEPMVNFLQKELSMGDVFAGDDMMFATEYRRHLLDPREYTPPRENIDFFRRQEEHQVAKTLNRIDLEDGHLRSLSRPDSTSTSQFLKNLPENPTYRERRLQLEKELSTLDSIAQPCVEKRSRISQILRQGHLPTVPFRQESRGSLAPRRDSRTPTLELDDSIQLPVKASTVKQQRNDDQGDYLDPWDLKRKSNCRLPTSPPRESPIVAREVDRGQKTGVERVKLAPEEVEIPAIDSDSGTLRPTKKPRSPAIEETPLMATSAPMVRGELPTLWRTRNQDLLTQELEVGANPGPGDSGPDTSDISALFETLFLQFSQPDPMDIGNQSRYSDLFSSADEDRTLQFNSGQREMEENDRETRLEHIRNMIMKNSFISECEPNTSRLPRIDLEKEPEFALRLNLLQQHHIIAKQAAQSAILQASQ</sequence>
<feature type="region of interest" description="Disordered" evidence="1">
    <location>
        <begin position="185"/>
        <end position="255"/>
    </location>
</feature>
<evidence type="ECO:0000313" key="3">
    <source>
        <dbReference type="Proteomes" id="UP001626550"/>
    </source>
</evidence>
<keyword evidence="3" id="KW-1185">Reference proteome</keyword>
<name>A0ABD2Q264_9PLAT</name>
<dbReference type="Proteomes" id="UP001626550">
    <property type="component" value="Unassembled WGS sequence"/>
</dbReference>
<gene>
    <name evidence="2" type="ORF">Ciccas_008160</name>
</gene>
<dbReference type="EMBL" id="JBJKFK010001379">
    <property type="protein sequence ID" value="KAL3313242.1"/>
    <property type="molecule type" value="Genomic_DNA"/>
</dbReference>
<reference evidence="2 3" key="1">
    <citation type="submission" date="2024-11" db="EMBL/GenBank/DDBJ databases">
        <title>Adaptive evolution of stress response genes in parasites aligns with host niche diversity.</title>
        <authorList>
            <person name="Hahn C."/>
            <person name="Resl P."/>
        </authorList>
    </citation>
    <scope>NUCLEOTIDE SEQUENCE [LARGE SCALE GENOMIC DNA]</scope>
    <source>
        <strain evidence="2">EGGRZ-B1_66</strain>
        <tissue evidence="2">Body</tissue>
    </source>
</reference>